<keyword evidence="1" id="KW-0472">Membrane</keyword>
<dbReference type="InterPro" id="IPR002760">
    <property type="entry name" value="O_anti_polymase"/>
</dbReference>
<reference evidence="2 3" key="1">
    <citation type="submission" date="2017-08" db="EMBL/GenBank/DDBJ databases">
        <title>Resequencing and Reannotation of the genome of Pyrococcus furiosus type strain DSM3638.</title>
        <authorList>
            <person name="Reichelt R.M."/>
            <person name="Bunk B."/>
        </authorList>
    </citation>
    <scope>NUCLEOTIDE SEQUENCE [LARGE SCALE GENOMIC DNA]</scope>
    <source>
        <strain evidence="2 3">DSM 3638</strain>
    </source>
</reference>
<dbReference type="AlphaFoldDB" id="A0A5C0XMH6"/>
<evidence type="ECO:0000313" key="3">
    <source>
        <dbReference type="Proteomes" id="UP000324354"/>
    </source>
</evidence>
<gene>
    <name evidence="2" type="ORF">PFDSM3638_00155</name>
</gene>
<protein>
    <recommendedName>
        <fullName evidence="4">Oligosaccharide repeat unit polymerase</fullName>
    </recommendedName>
</protein>
<evidence type="ECO:0008006" key="4">
    <source>
        <dbReference type="Google" id="ProtNLM"/>
    </source>
</evidence>
<accession>A0A5C0XMH6</accession>
<keyword evidence="1" id="KW-0812">Transmembrane</keyword>
<dbReference type="Pfam" id="PF01901">
    <property type="entry name" value="O_anti_polymase"/>
    <property type="match status" value="1"/>
</dbReference>
<sequence length="322" mass="35057">MRGLPLAIPIFLTAFVSLGLARIKTIGVVSLFSILFVYGYNLGSKKGGKLKLNPIKEEVWWGYIGLILSLLAIVANLVKVGDIPVFHPYLRTSLNPKLTALTYLFGVPSSVYLVLKGKKIGFSFPFLVALYGYRTPILTSAIALALPYLYEMKEGTIKKGLLVGVIGGIVALLLSILRGSTEFLVRIQGTTSVLDVIVKRCSLVGFYHGELQFSGITSYLTGGLGPRMLISRYLGVSGVTTTATLIGGMYLDFGILSGIEMFFLGMYYGAMENLKSNVGRALYYSTLAYGIVGVETGILDLPVYLMFILALIVFWRESHAKA</sequence>
<dbReference type="OrthoDB" id="82276at2157"/>
<feature type="transmembrane region" description="Helical" evidence="1">
    <location>
        <begin position="98"/>
        <end position="115"/>
    </location>
</feature>
<feature type="transmembrane region" description="Helical" evidence="1">
    <location>
        <begin position="6"/>
        <end position="38"/>
    </location>
</feature>
<evidence type="ECO:0000313" key="2">
    <source>
        <dbReference type="EMBL" id="QEK77781.1"/>
    </source>
</evidence>
<feature type="transmembrane region" description="Helical" evidence="1">
    <location>
        <begin position="127"/>
        <end position="150"/>
    </location>
</feature>
<keyword evidence="1" id="KW-1133">Transmembrane helix</keyword>
<dbReference type="GeneID" id="13301063"/>
<dbReference type="GeneID" id="41711833"/>
<feature type="transmembrane region" description="Helical" evidence="1">
    <location>
        <begin position="156"/>
        <end position="177"/>
    </location>
</feature>
<dbReference type="Proteomes" id="UP000324354">
    <property type="component" value="Chromosome"/>
</dbReference>
<dbReference type="RefSeq" id="WP_011011158.1">
    <property type="nucleotide sequence ID" value="NC_003413.1"/>
</dbReference>
<feature type="transmembrane region" description="Helical" evidence="1">
    <location>
        <begin position="59"/>
        <end position="78"/>
    </location>
</feature>
<evidence type="ECO:0000256" key="1">
    <source>
        <dbReference type="SAM" id="Phobius"/>
    </source>
</evidence>
<proteinExistence type="predicted"/>
<dbReference type="EMBL" id="CP023154">
    <property type="protein sequence ID" value="QEK77781.1"/>
    <property type="molecule type" value="Genomic_DNA"/>
</dbReference>
<organism evidence="2 3">
    <name type="scientific">Pyrococcus furiosus (strain ATCC 43587 / DSM 3638 / JCM 8422 / Vc1)</name>
    <dbReference type="NCBI Taxonomy" id="186497"/>
    <lineage>
        <taxon>Archaea</taxon>
        <taxon>Methanobacteriati</taxon>
        <taxon>Methanobacteriota</taxon>
        <taxon>Thermococci</taxon>
        <taxon>Thermococcales</taxon>
        <taxon>Thermococcaceae</taxon>
        <taxon>Pyrococcus</taxon>
    </lineage>
</organism>
<name>A0A5C0XMH6_PYRFU</name>
<feature type="transmembrane region" description="Helical" evidence="1">
    <location>
        <begin position="282"/>
        <end position="315"/>
    </location>
</feature>